<dbReference type="GO" id="GO:0042162">
    <property type="term" value="F:telomeric DNA binding"/>
    <property type="evidence" value="ECO:0007669"/>
    <property type="project" value="TreeGrafter"/>
</dbReference>
<keyword evidence="1" id="KW-0548">Nucleotidyltransferase</keyword>
<keyword evidence="1" id="KW-0479">Metal-binding</keyword>
<sequence>MTNTIISLLDHLVNLNKYDNNILFEKYNSELINIILIKHNHTNTNFNQINNNVITIKAHTYIIKKIVDEDPYTNTSHATSIESIICKPFWIFVHRILGSSMFLALFKCFSVYAYCWNSNTFIRLSGPLINLSSYTINNKKHSLAYKRICLQSWLSNKIIKSYHDYQLIINFDELLSFMDSKRIDIIKSNHEKRINHHEIIKSLCVTKAQLNLEMPNTLNSIVKTEKILKYFKVVTDKLLNGIFDPHVTKTIKPFIFKKFKVLLYHNLNQFITIKDLHNELAISLKKATLQKNSSVLFKFVDWMFLCYYPNLMKYSFYGLTFTNKDNVIFYKHTDAHFFISLNTSHYLKNHFAIYSKCEKWQNSKKVKSSVVHDLSNGYYHCNIKPVLKDLKKLNNFRFLSIPDKILTFNSYSRHLAFNMKYIKPTNKILTHLRYTVLPSLYQNKHPNKKKNILVQNISEIMLHFNKFIKENHYSTLKKDTDLYYLKFDVKNSYDSIPLELLNTIITNIFKEIGLDKTFVLSKEDSISFSQAVNTSNKRITEFKTVSKLTINNGENVLPKKKQRLNNNNKDISISNSIKVFQNSSNTCTLSLREVLDIIKKEIFETITCYSNSCYKRVKGLAQGTYLSPILSNIFYDDMIHSTSDLLFPETHKSFFIRFMDDFLMISEDYMLLKSIQKKLVNNQLFDKKFQVFVNLEKMEFCRKKNEIFEFVGLEFNLDNRSVRKKIEKTMNLLNYDHIKTFKDIYNKLIMILEIRLNADYTMQIEINSIETIQRQILLICDNIFSSFVGFLKAVSMNEIKMTKSFHFKKFVNNIINLFYYHINKTNNFDYFNEKNFYRLRQLVYNLETLIALQFMFNLKSLKSNRTFKFIDVLQKFIHSEE</sequence>
<comment type="similarity">
    <text evidence="1">Belongs to the reverse transcriptase family. Telomerase subfamily.</text>
</comment>
<name>A0A1L0AZG6_9ASCO</name>
<gene>
    <name evidence="3" type="ORF">HGUI_01730</name>
</gene>
<dbReference type="OrthoDB" id="289721at2759"/>
<dbReference type="InterPro" id="IPR043502">
    <property type="entry name" value="DNA/RNA_pol_sf"/>
</dbReference>
<dbReference type="GO" id="GO:0000333">
    <property type="term" value="C:telomerase catalytic core complex"/>
    <property type="evidence" value="ECO:0007669"/>
    <property type="project" value="TreeGrafter"/>
</dbReference>
<keyword evidence="1" id="KW-0539">Nucleus</keyword>
<dbReference type="PROSITE" id="PS50878">
    <property type="entry name" value="RT_POL"/>
    <property type="match status" value="1"/>
</dbReference>
<reference evidence="4" key="1">
    <citation type="submission" date="2016-11" db="EMBL/GenBank/DDBJ databases">
        <authorList>
            <person name="Guldener U."/>
        </authorList>
    </citation>
    <scope>NUCLEOTIDE SEQUENCE [LARGE SCALE GENOMIC DNA]</scope>
</reference>
<dbReference type="PRINTS" id="PR01365">
    <property type="entry name" value="TELOMERASERT"/>
</dbReference>
<evidence type="ECO:0000259" key="2">
    <source>
        <dbReference type="PROSITE" id="PS50878"/>
    </source>
</evidence>
<evidence type="ECO:0000313" key="4">
    <source>
        <dbReference type="Proteomes" id="UP000183365"/>
    </source>
</evidence>
<accession>A0A1L0AZG6</accession>
<dbReference type="GO" id="GO:0003720">
    <property type="term" value="F:telomerase activity"/>
    <property type="evidence" value="ECO:0007669"/>
    <property type="project" value="InterPro"/>
</dbReference>
<dbReference type="InterPro" id="IPR000477">
    <property type="entry name" value="RT_dom"/>
</dbReference>
<organism evidence="3 4">
    <name type="scientific">Hanseniaspora guilliermondii</name>
    <dbReference type="NCBI Taxonomy" id="56406"/>
    <lineage>
        <taxon>Eukaryota</taxon>
        <taxon>Fungi</taxon>
        <taxon>Dikarya</taxon>
        <taxon>Ascomycota</taxon>
        <taxon>Saccharomycotina</taxon>
        <taxon>Saccharomycetes</taxon>
        <taxon>Saccharomycodales</taxon>
        <taxon>Saccharomycodaceae</taxon>
        <taxon>Hanseniaspora</taxon>
    </lineage>
</organism>
<keyword evidence="1" id="KW-0779">Telomere</keyword>
<dbReference type="InterPro" id="IPR003545">
    <property type="entry name" value="Telomerase_RT"/>
</dbReference>
<comment type="subcellular location">
    <subcellularLocation>
        <location evidence="1">Nucleus</location>
    </subcellularLocation>
    <subcellularLocation>
        <location evidence="1">Chromosome</location>
        <location evidence="1">Telomere</location>
    </subcellularLocation>
</comment>
<dbReference type="GO" id="GO:0046872">
    <property type="term" value="F:metal ion binding"/>
    <property type="evidence" value="ECO:0007669"/>
    <property type="project" value="UniProtKB-KW"/>
</dbReference>
<comment type="function">
    <text evidence="1">Telomerase is a ribonucleoprotein enzyme essential for the replication of chromosome termini in most eukaryotes. It elongates telomeres. It is a reverse transcriptase that adds simple sequence repeats to chromosome ends by copying a template sequence within the RNA component of the enzyme.</text>
</comment>
<dbReference type="Proteomes" id="UP000183365">
    <property type="component" value="Unassembled WGS sequence"/>
</dbReference>
<dbReference type="PANTHER" id="PTHR12066:SF0">
    <property type="entry name" value="TELOMERASE REVERSE TRANSCRIPTASE"/>
    <property type="match status" value="1"/>
</dbReference>
<protein>
    <recommendedName>
        <fullName evidence="1">Telomerase reverse transcriptase</fullName>
        <ecNumber evidence="1">2.7.7.49</ecNumber>
    </recommendedName>
    <alternativeName>
        <fullName evidence="1">Telomerase catalytic subunit</fullName>
    </alternativeName>
</protein>
<keyword evidence="1" id="KW-0808">Transferase</keyword>
<evidence type="ECO:0000313" key="3">
    <source>
        <dbReference type="EMBL" id="SGZ39530.1"/>
    </source>
</evidence>
<keyword evidence="4" id="KW-1185">Reference proteome</keyword>
<dbReference type="GO" id="GO:0070034">
    <property type="term" value="F:telomerase RNA binding"/>
    <property type="evidence" value="ECO:0007669"/>
    <property type="project" value="TreeGrafter"/>
</dbReference>
<keyword evidence="1" id="KW-0695">RNA-directed DNA polymerase</keyword>
<keyword evidence="1" id="KW-0460">Magnesium</keyword>
<dbReference type="PANTHER" id="PTHR12066">
    <property type="entry name" value="TELOMERASE REVERSE TRANSCRIPTASE"/>
    <property type="match status" value="1"/>
</dbReference>
<dbReference type="EMBL" id="FQNF01000025">
    <property type="protein sequence ID" value="SGZ39530.1"/>
    <property type="molecule type" value="Genomic_DNA"/>
</dbReference>
<dbReference type="GO" id="GO:0007004">
    <property type="term" value="P:telomere maintenance via telomerase"/>
    <property type="evidence" value="ECO:0007669"/>
    <property type="project" value="TreeGrafter"/>
</dbReference>
<feature type="domain" description="Reverse transcriptase" evidence="2">
    <location>
        <begin position="367"/>
        <end position="715"/>
    </location>
</feature>
<dbReference type="VEuPathDB" id="FungiDB:HGUI_01730"/>
<dbReference type="SUPFAM" id="SSF56672">
    <property type="entry name" value="DNA/RNA polymerases"/>
    <property type="match status" value="1"/>
</dbReference>
<comment type="catalytic activity">
    <reaction evidence="1">
        <text>DNA(n) + a 2'-deoxyribonucleoside 5'-triphosphate = DNA(n+1) + diphosphate</text>
        <dbReference type="Rhea" id="RHEA:22508"/>
        <dbReference type="Rhea" id="RHEA-COMP:17339"/>
        <dbReference type="Rhea" id="RHEA-COMP:17340"/>
        <dbReference type="ChEBI" id="CHEBI:33019"/>
        <dbReference type="ChEBI" id="CHEBI:61560"/>
        <dbReference type="ChEBI" id="CHEBI:173112"/>
        <dbReference type="EC" id="2.7.7.49"/>
    </reaction>
</comment>
<dbReference type="AlphaFoldDB" id="A0A1L0AZG6"/>
<evidence type="ECO:0000256" key="1">
    <source>
        <dbReference type="RuleBase" id="RU365061"/>
    </source>
</evidence>
<dbReference type="EC" id="2.7.7.49" evidence="1"/>
<dbReference type="GO" id="GO:0000781">
    <property type="term" value="C:chromosome, telomeric region"/>
    <property type="evidence" value="ECO:0007669"/>
    <property type="project" value="UniProtKB-SubCell"/>
</dbReference>
<keyword evidence="1" id="KW-0158">Chromosome</keyword>
<proteinExistence type="inferred from homology"/>